<comment type="catalytic activity">
    <reaction evidence="1 10">
        <text>ATP-dependent breakage, passage and rejoining of double-stranded DNA.</text>
        <dbReference type="EC" id="5.6.2.2"/>
    </reaction>
</comment>
<dbReference type="GO" id="GO:0000228">
    <property type="term" value="C:nuclear chromosome"/>
    <property type="evidence" value="ECO:0007669"/>
    <property type="project" value="TreeGrafter"/>
</dbReference>
<keyword evidence="8 10" id="KW-0238">DNA-binding</keyword>
<dbReference type="InterPro" id="IPR036388">
    <property type="entry name" value="WH-like_DNA-bd_sf"/>
</dbReference>
<feature type="compositionally biased region" description="Basic and acidic residues" evidence="11">
    <location>
        <begin position="585"/>
        <end position="607"/>
    </location>
</feature>
<dbReference type="Gene3D" id="3.40.1360.10">
    <property type="match status" value="1"/>
</dbReference>
<feature type="region of interest" description="Disordered" evidence="11">
    <location>
        <begin position="627"/>
        <end position="664"/>
    </location>
</feature>
<evidence type="ECO:0000259" key="13">
    <source>
        <dbReference type="Pfam" id="PF21180"/>
    </source>
</evidence>
<accession>A0AAD4D2Y5</accession>
<feature type="domain" description="Topoisomerase 6 subunit A/Spo11 TOPRIM" evidence="13">
    <location>
        <begin position="793"/>
        <end position="856"/>
    </location>
</feature>
<evidence type="ECO:0000256" key="6">
    <source>
        <dbReference type="ARBA" id="ARBA00022842"/>
    </source>
</evidence>
<evidence type="ECO:0000256" key="2">
    <source>
        <dbReference type="ARBA" id="ARBA00001946"/>
    </source>
</evidence>
<keyword evidence="5" id="KW-0479">Metal-binding</keyword>
<dbReference type="InterPro" id="IPR036078">
    <property type="entry name" value="Spo11/TopoVI_A_sf"/>
</dbReference>
<evidence type="ECO:0000256" key="5">
    <source>
        <dbReference type="ARBA" id="ARBA00022723"/>
    </source>
</evidence>
<keyword evidence="6" id="KW-0460">Magnesium</keyword>
<feature type="domain" description="Topoisomerase 6 subunit A/Spo11 TOPRIM" evidence="13">
    <location>
        <begin position="694"/>
        <end position="747"/>
    </location>
</feature>
<evidence type="ECO:0000256" key="1">
    <source>
        <dbReference type="ARBA" id="ARBA00000185"/>
    </source>
</evidence>
<evidence type="ECO:0000256" key="3">
    <source>
        <dbReference type="ARBA" id="ARBA00006559"/>
    </source>
</evidence>
<keyword evidence="9 10" id="KW-0413">Isomerase</keyword>
<evidence type="ECO:0000313" key="15">
    <source>
        <dbReference type="Proteomes" id="UP001194580"/>
    </source>
</evidence>
<dbReference type="InterPro" id="IPR034136">
    <property type="entry name" value="TOPRIM_Topo6A/Spo11"/>
</dbReference>
<comment type="similarity">
    <text evidence="3 10">Belongs to the TOP6A family.</text>
</comment>
<dbReference type="Pfam" id="PF21180">
    <property type="entry name" value="TOP6A-Spo11_Toprim"/>
    <property type="match status" value="2"/>
</dbReference>
<organism evidence="14 15">
    <name type="scientific">Linnemannia exigua</name>
    <dbReference type="NCBI Taxonomy" id="604196"/>
    <lineage>
        <taxon>Eukaryota</taxon>
        <taxon>Fungi</taxon>
        <taxon>Fungi incertae sedis</taxon>
        <taxon>Mucoromycota</taxon>
        <taxon>Mortierellomycotina</taxon>
        <taxon>Mortierellomycetes</taxon>
        <taxon>Mortierellales</taxon>
        <taxon>Mortierellaceae</taxon>
        <taxon>Linnemannia</taxon>
    </lineage>
</organism>
<comment type="cofactor">
    <cofactor evidence="2">
        <name>Mg(2+)</name>
        <dbReference type="ChEBI" id="CHEBI:18420"/>
    </cofactor>
</comment>
<feature type="compositionally biased region" description="Low complexity" evidence="11">
    <location>
        <begin position="13"/>
        <end position="27"/>
    </location>
</feature>
<dbReference type="GO" id="GO:0007131">
    <property type="term" value="P:reciprocal meiotic recombination"/>
    <property type="evidence" value="ECO:0007669"/>
    <property type="project" value="TreeGrafter"/>
</dbReference>
<evidence type="ECO:0000313" key="14">
    <source>
        <dbReference type="EMBL" id="KAG0254087.1"/>
    </source>
</evidence>
<dbReference type="PROSITE" id="PS52041">
    <property type="entry name" value="TOPO_IIB"/>
    <property type="match status" value="1"/>
</dbReference>
<feature type="active site" description="O-(5'-phospho-DNA)-tyrosine intermediate" evidence="10">
    <location>
        <position position="533"/>
    </location>
</feature>
<dbReference type="GO" id="GO:0042138">
    <property type="term" value="P:meiotic DNA double-strand break formation"/>
    <property type="evidence" value="ECO:0007669"/>
    <property type="project" value="TreeGrafter"/>
</dbReference>
<evidence type="ECO:0000256" key="8">
    <source>
        <dbReference type="ARBA" id="ARBA00023125"/>
    </source>
</evidence>
<feature type="region of interest" description="Disordered" evidence="11">
    <location>
        <begin position="585"/>
        <end position="611"/>
    </location>
</feature>
<dbReference type="PRINTS" id="PR01550">
    <property type="entry name" value="TOP6AFAMILY"/>
</dbReference>
<evidence type="ECO:0000256" key="11">
    <source>
        <dbReference type="SAM" id="MobiDB-lite"/>
    </source>
</evidence>
<feature type="region of interest" description="Disordered" evidence="11">
    <location>
        <begin position="290"/>
        <end position="309"/>
    </location>
</feature>
<evidence type="ECO:0000256" key="7">
    <source>
        <dbReference type="ARBA" id="ARBA00023029"/>
    </source>
</evidence>
<protein>
    <recommendedName>
        <fullName evidence="4">DNA topoisomerase (ATP-hydrolyzing)</fullName>
        <ecNumber evidence="4">5.6.2.2</ecNumber>
    </recommendedName>
</protein>
<evidence type="ECO:0000256" key="9">
    <source>
        <dbReference type="ARBA" id="ARBA00023235"/>
    </source>
</evidence>
<dbReference type="GO" id="GO:0000706">
    <property type="term" value="P:meiotic DNA double-strand break processing"/>
    <property type="evidence" value="ECO:0007669"/>
    <property type="project" value="TreeGrafter"/>
</dbReference>
<dbReference type="PANTHER" id="PTHR10848:SF0">
    <property type="entry name" value="MEIOTIC RECOMBINATION PROTEIN SPO11"/>
    <property type="match status" value="1"/>
</dbReference>
<sequence length="1001" mass="110569">MSSNNAFHHNDSPLQQLQYRQQQPPYQERTSSIGTDEFDVVLGSDMSHPGLCEEDIIPGSAVTCPGDVFKPISDNDGTGKAKSQVGEELLDGTWIEEEQDIELLLYSDDLLPDDKFGGDESVHAQSLSASSEYHREYAAQRSEVGVKLLGPRAYETFGRSGSGSVDLIHKHYFDDRDNERNERGCLRSPSQDRVASSPTMGVHAGEIPDEGGEREKHDAQSSSSVWESIRSCDLDMSDYDLEENNSDDVPDLWEDMIHDAWFGLLGYQEETLAVAPPNSFEPGHRYNAPPPKHTPSCTTKPSTATAHTPAVTAEKTPKFMTTTEQPREWVLEKLESMACRFLHDLSIGEPPVVELACRNRADVIGYDEDVGVIHRRTAYFRVDEERTRERQVQVVQKEEKDVGEDETGDMMPTTASSGKRQREVEEAEQWPRRRRMKDGQSPLTTLDNKTDGDGTQEPNASATHNPSTTTTSSPSPSKYPQQSLSLSSSPSSPFFTKRHPFSTKRASRTLRVAELLHENLSKGTISSKRDLFYRDVLSFGSQPAVDSIVEDLACTLEVPRECLNVVAGSRSVVFGSVRILIETPGRRKSDGGLGRDDVGGGGEKESGEGEGELEWLQEDIADSPFAKTLRSTQSPSYKPSYSKGKDRQSNYEEEYNRDDPLDSGFSQTSYNTLVPIPVRFADIVEIEIHPRTRFVLVIEKEATFGNLISLGFCESHGPCILLTSKGFPDQVARRLLKVISDMVQEGVFVKKLRRSGTAIGGTAIGGICGSGRGRVSKSLLMAKAPRSSPPSVRVSQPLQIPLLALVDCDPHGIEIYLVYRCGSVASAYDNANLAVPELKCLGQVPSDWDVILKGRPPPPSALPTTITNRSHDRTLQEHEEATNNHEQAQKQALAVDVSEDNEEEAERLRARFLEAFIPLTKRDRRKLERLLTGHPYIRQHARWKEQIVRMLELNGKTEIQSLHLSHGHGFGSVADVAGYEDGTGISVGNGGGRGRDGDGDG</sequence>
<feature type="compositionally biased region" description="Polar residues" evidence="11">
    <location>
        <begin position="295"/>
        <end position="306"/>
    </location>
</feature>
<feature type="region of interest" description="Disordered" evidence="11">
    <location>
        <begin position="178"/>
        <end position="226"/>
    </location>
</feature>
<evidence type="ECO:0000259" key="12">
    <source>
        <dbReference type="Pfam" id="PF04406"/>
    </source>
</evidence>
<comment type="caution">
    <text evidence="14">The sequence shown here is derived from an EMBL/GenBank/DDBJ whole genome shotgun (WGS) entry which is preliminary data.</text>
</comment>
<feature type="region of interest" description="Disordered" evidence="11">
    <location>
        <begin position="1"/>
        <end position="33"/>
    </location>
</feature>
<dbReference type="GO" id="GO:0003677">
    <property type="term" value="F:DNA binding"/>
    <property type="evidence" value="ECO:0007669"/>
    <property type="project" value="UniProtKB-UniRule"/>
</dbReference>
<dbReference type="SUPFAM" id="SSF56726">
    <property type="entry name" value="DNA topoisomerase IV, alpha subunit"/>
    <property type="match status" value="2"/>
</dbReference>
<feature type="domain" description="Spo11/DNA topoisomerase VI subunit A N-terminal" evidence="12">
    <location>
        <begin position="504"/>
        <end position="565"/>
    </location>
</feature>
<dbReference type="CDD" id="cd00223">
    <property type="entry name" value="TOPRIM_TopoIIB_SPO"/>
    <property type="match status" value="1"/>
</dbReference>
<name>A0AAD4D2Y5_9FUNG</name>
<dbReference type="EMBL" id="JAAAIL010002852">
    <property type="protein sequence ID" value="KAG0254087.1"/>
    <property type="molecule type" value="Genomic_DNA"/>
</dbReference>
<feature type="compositionally biased region" description="Basic and acidic residues" evidence="11">
    <location>
        <begin position="385"/>
        <end position="400"/>
    </location>
</feature>
<evidence type="ECO:0000256" key="4">
    <source>
        <dbReference type="ARBA" id="ARBA00012895"/>
    </source>
</evidence>
<dbReference type="EC" id="5.6.2.2" evidence="4"/>
<evidence type="ECO:0000256" key="10">
    <source>
        <dbReference type="PROSITE-ProRule" id="PRU01385"/>
    </source>
</evidence>
<dbReference type="InterPro" id="IPR002815">
    <property type="entry name" value="Spo11/TopoVI_A"/>
</dbReference>
<feature type="region of interest" description="Disordered" evidence="11">
    <location>
        <begin position="385"/>
        <end position="503"/>
    </location>
</feature>
<dbReference type="GO" id="GO:0046872">
    <property type="term" value="F:metal ion binding"/>
    <property type="evidence" value="ECO:0007669"/>
    <property type="project" value="UniProtKB-KW"/>
</dbReference>
<dbReference type="AlphaFoldDB" id="A0AAD4D2Y5"/>
<proteinExistence type="inferred from homology"/>
<dbReference type="Pfam" id="PF04406">
    <property type="entry name" value="TP6A_N"/>
    <property type="match status" value="1"/>
</dbReference>
<gene>
    <name evidence="14" type="primary">SPO11</name>
    <name evidence="14" type="ORF">BGZ95_006139</name>
</gene>
<dbReference type="InterPro" id="IPR013049">
    <property type="entry name" value="Spo11/TopoVI_A_N"/>
</dbReference>
<dbReference type="Proteomes" id="UP001194580">
    <property type="component" value="Unassembled WGS sequence"/>
</dbReference>
<reference evidence="14" key="1">
    <citation type="journal article" date="2020" name="Fungal Divers.">
        <title>Resolving the Mortierellaceae phylogeny through synthesis of multi-gene phylogenetics and phylogenomics.</title>
        <authorList>
            <person name="Vandepol N."/>
            <person name="Liber J."/>
            <person name="Desiro A."/>
            <person name="Na H."/>
            <person name="Kennedy M."/>
            <person name="Barry K."/>
            <person name="Grigoriev I.V."/>
            <person name="Miller A.N."/>
            <person name="O'Donnell K."/>
            <person name="Stajich J.E."/>
            <person name="Bonito G."/>
        </authorList>
    </citation>
    <scope>NUCLEOTIDE SEQUENCE</scope>
    <source>
        <strain evidence="14">NRRL 28262</strain>
    </source>
</reference>
<feature type="compositionally biased region" description="Low complexity" evidence="11">
    <location>
        <begin position="466"/>
        <end position="495"/>
    </location>
</feature>
<keyword evidence="15" id="KW-1185">Reference proteome</keyword>
<dbReference type="PANTHER" id="PTHR10848">
    <property type="entry name" value="MEIOTIC RECOMBINATION PROTEIN SPO11"/>
    <property type="match status" value="1"/>
</dbReference>
<feature type="non-terminal residue" evidence="14">
    <location>
        <position position="1001"/>
    </location>
</feature>
<dbReference type="GO" id="GO:0003918">
    <property type="term" value="F:DNA topoisomerase type II (double strand cut, ATP-hydrolyzing) activity"/>
    <property type="evidence" value="ECO:0007669"/>
    <property type="project" value="UniProtKB-UniRule"/>
</dbReference>
<feature type="compositionally biased region" description="Polar residues" evidence="11">
    <location>
        <begin position="188"/>
        <end position="199"/>
    </location>
</feature>
<dbReference type="GO" id="GO:0005524">
    <property type="term" value="F:ATP binding"/>
    <property type="evidence" value="ECO:0007669"/>
    <property type="project" value="InterPro"/>
</dbReference>
<feature type="compositionally biased region" description="Polar residues" evidence="11">
    <location>
        <begin position="456"/>
        <end position="465"/>
    </location>
</feature>
<keyword evidence="7 10" id="KW-0799">Topoisomerase</keyword>
<dbReference type="Gene3D" id="1.10.10.10">
    <property type="entry name" value="Winged helix-like DNA-binding domain superfamily/Winged helix DNA-binding domain"/>
    <property type="match status" value="1"/>
</dbReference>